<keyword evidence="7 10" id="KW-0012">Acyltransferase</keyword>
<evidence type="ECO:0000256" key="8">
    <source>
        <dbReference type="SAM" id="Phobius"/>
    </source>
</evidence>
<name>B2LWM4_RICCO</name>
<keyword evidence="8" id="KW-1133">Transmembrane helix</keyword>
<comment type="similarity">
    <text evidence="4">Belongs to the 1-acyl-sn-glycerol-3-phosphate acyltransferase family.</text>
</comment>
<dbReference type="GO" id="GO:0003841">
    <property type="term" value="F:1-acylglycerol-3-phosphate O-acyltransferase activity"/>
    <property type="evidence" value="ECO:0007669"/>
    <property type="project" value="UniProtKB-EC"/>
</dbReference>
<evidence type="ECO:0000313" key="10">
    <source>
        <dbReference type="EMBL" id="ACC59199.1"/>
    </source>
</evidence>
<dbReference type="Pfam" id="PF01553">
    <property type="entry name" value="Acyltransferase"/>
    <property type="match status" value="1"/>
</dbReference>
<feature type="transmembrane region" description="Helical" evidence="8">
    <location>
        <begin position="318"/>
        <end position="337"/>
    </location>
</feature>
<feature type="domain" description="Phospholipid/glycerol acyltransferase" evidence="9">
    <location>
        <begin position="99"/>
        <end position="213"/>
    </location>
</feature>
<evidence type="ECO:0000256" key="6">
    <source>
        <dbReference type="ARBA" id="ARBA00022679"/>
    </source>
</evidence>
<dbReference type="EC" id="2.3.1.51" evidence="5"/>
<gene>
    <name evidence="10" type="primary">LPAAT4</name>
    <name evidence="11" type="synonym">LPAT4</name>
</gene>
<dbReference type="EMBL" id="EU591534">
    <property type="protein sequence ID" value="ACC59199.1"/>
    <property type="molecule type" value="mRNA"/>
</dbReference>
<dbReference type="RefSeq" id="NP_001310629.1">
    <property type="nucleotide sequence ID" value="NM_001323700.1"/>
</dbReference>
<organism evidence="10">
    <name type="scientific">Ricinus communis</name>
    <name type="common">Castor bean</name>
    <dbReference type="NCBI Taxonomy" id="3988"/>
    <lineage>
        <taxon>Eukaryota</taxon>
        <taxon>Viridiplantae</taxon>
        <taxon>Streptophyta</taxon>
        <taxon>Embryophyta</taxon>
        <taxon>Tracheophyta</taxon>
        <taxon>Spermatophyta</taxon>
        <taxon>Magnoliopsida</taxon>
        <taxon>eudicotyledons</taxon>
        <taxon>Gunneridae</taxon>
        <taxon>Pentapetalae</taxon>
        <taxon>rosids</taxon>
        <taxon>fabids</taxon>
        <taxon>Malpighiales</taxon>
        <taxon>Euphorbiaceae</taxon>
        <taxon>Acalyphoideae</taxon>
        <taxon>Acalypheae</taxon>
        <taxon>Ricinus</taxon>
    </lineage>
</organism>
<evidence type="ECO:0000256" key="3">
    <source>
        <dbReference type="ARBA" id="ARBA00005189"/>
    </source>
</evidence>
<feature type="transmembrane region" description="Helical" evidence="8">
    <location>
        <begin position="344"/>
        <end position="364"/>
    </location>
</feature>
<dbReference type="InterPro" id="IPR032098">
    <property type="entry name" value="Acyltransf_C"/>
</dbReference>
<dbReference type="Pfam" id="PF16076">
    <property type="entry name" value="Acyltransf_C"/>
    <property type="match status" value="1"/>
</dbReference>
<keyword evidence="6 10" id="KW-0808">Transferase</keyword>
<comment type="catalytic activity">
    <reaction evidence="1">
        <text>a 1-acyl-sn-glycero-3-phosphate + an acyl-CoA = a 1,2-diacyl-sn-glycero-3-phosphate + CoA</text>
        <dbReference type="Rhea" id="RHEA:19709"/>
        <dbReference type="ChEBI" id="CHEBI:57287"/>
        <dbReference type="ChEBI" id="CHEBI:57970"/>
        <dbReference type="ChEBI" id="CHEBI:58342"/>
        <dbReference type="ChEBI" id="CHEBI:58608"/>
        <dbReference type="EC" id="2.3.1.51"/>
    </reaction>
</comment>
<dbReference type="AlphaFoldDB" id="B2LWM4"/>
<evidence type="ECO:0000259" key="9">
    <source>
        <dbReference type="SMART" id="SM00563"/>
    </source>
</evidence>
<accession>B2LWM4</accession>
<evidence type="ECO:0000256" key="4">
    <source>
        <dbReference type="ARBA" id="ARBA00008655"/>
    </source>
</evidence>
<dbReference type="UniPathway" id="UPA00557">
    <property type="reaction ID" value="UER00613"/>
</dbReference>
<dbReference type="GO" id="GO:0016024">
    <property type="term" value="P:CDP-diacylglycerol biosynthetic process"/>
    <property type="evidence" value="ECO:0007669"/>
    <property type="project" value="UniProtKB-UniPathway"/>
</dbReference>
<keyword evidence="8" id="KW-0472">Membrane</keyword>
<dbReference type="PANTHER" id="PTHR10983:SF16">
    <property type="entry name" value="LYSOCARDIOLIPIN ACYLTRANSFERASE 1"/>
    <property type="match status" value="1"/>
</dbReference>
<evidence type="ECO:0000313" key="11">
    <source>
        <dbReference type="EMBL" id="AJP36330.1"/>
    </source>
</evidence>
<dbReference type="SMART" id="SM00563">
    <property type="entry name" value="PlsC"/>
    <property type="match status" value="1"/>
</dbReference>
<dbReference type="OrthoDB" id="189226at2759"/>
<sequence>MEVCKPPNHTYRQKNRPLTLFRLLRGLICLMVFVSTAFMFLVYFAPLAFLTRFASVHFRRRASSFIFSIWLSMWPFLFEKINGTKVVFSGDDIPAEERVLIIANHRTEVDWMYLWDLALRKGFLGSIKYILKSSLMKLPVFGWGFHILEFISVDRKWEVDEPVMRIMLSTFKGPQDPLWLALFPEGTDFTEKKCLGSQKFAAEVGLPVLKNVLLPKTRGFCVCLEVLRGSLDAVYDVSIAYKHQCPSFLDNVFGLDPAEVHIHIRRIPVNDIPVSDSEAATWLMNTFQIKDELLSGFKTRGHFPNEGTEGELSTLRCLVNITIVISLTAIFTYLTLFSSVWFKIYVSLACVFLSLVTYFNFLPLPVVDSFNSMFSYKKI</sequence>
<dbReference type="KEGG" id="rcu:8260938"/>
<evidence type="ECO:0000256" key="5">
    <source>
        <dbReference type="ARBA" id="ARBA00013211"/>
    </source>
</evidence>
<feature type="transmembrane region" description="Helical" evidence="8">
    <location>
        <begin position="23"/>
        <end position="50"/>
    </location>
</feature>
<dbReference type="PANTHER" id="PTHR10983">
    <property type="entry name" value="1-ACYLGLYCEROL-3-PHOSPHATE ACYLTRANSFERASE-RELATED"/>
    <property type="match status" value="1"/>
</dbReference>
<dbReference type="CDD" id="cd07990">
    <property type="entry name" value="LPLAT_LCLAT1-like"/>
    <property type="match status" value="1"/>
</dbReference>
<evidence type="ECO:0000256" key="7">
    <source>
        <dbReference type="ARBA" id="ARBA00023315"/>
    </source>
</evidence>
<evidence type="ECO:0000256" key="1">
    <source>
        <dbReference type="ARBA" id="ARBA00001141"/>
    </source>
</evidence>
<dbReference type="EMBL" id="KJ780832">
    <property type="protein sequence ID" value="AJP36330.1"/>
    <property type="molecule type" value="mRNA"/>
</dbReference>
<protein>
    <recommendedName>
        <fullName evidence="5">1-acylglycerol-3-phosphate O-acyltransferase</fullName>
        <ecNumber evidence="5">2.3.1.51</ecNumber>
    </recommendedName>
</protein>
<dbReference type="SUPFAM" id="SSF69593">
    <property type="entry name" value="Glycerol-3-phosphate (1)-acyltransferase"/>
    <property type="match status" value="1"/>
</dbReference>
<dbReference type="InterPro" id="IPR002123">
    <property type="entry name" value="Plipid/glycerol_acylTrfase"/>
</dbReference>
<reference evidence="11" key="2">
    <citation type="submission" date="2014-05" db="EMBL/GenBank/DDBJ databases">
        <title>Fuctional characteriztion of LPAT4 from castor bean.</title>
        <authorList>
            <person name="Kim H.U."/>
        </authorList>
    </citation>
    <scope>NUCLEOTIDE SEQUENCE</scope>
    <source>
        <strain evidence="11">IT196881</strain>
    </source>
</reference>
<proteinExistence type="evidence at transcript level"/>
<comment type="pathway">
    <text evidence="2">Phospholipid metabolism; CDP-diacylglycerol biosynthesis; CDP-diacylglycerol from sn-glycerol 3-phosphate: step 2/3.</text>
</comment>
<keyword evidence="8" id="KW-0812">Transmembrane</keyword>
<dbReference type="OMA" id="FEWPETT"/>
<dbReference type="GeneID" id="8260938"/>
<comment type="pathway">
    <text evidence="3">Lipid metabolism.</text>
</comment>
<evidence type="ECO:0000256" key="2">
    <source>
        <dbReference type="ARBA" id="ARBA00004728"/>
    </source>
</evidence>
<reference evidence="10" key="1">
    <citation type="submission" date="2008-03" db="EMBL/GenBank/DDBJ databases">
        <title>Cloning and biochemical characterization of lysophosphatidyl acyltransferases from castor seeds (Ricinus communis L.).</title>
        <authorList>
            <person name="Fernandez-Garcia J.D."/>
            <person name="Venegas-Caleron M."/>
            <person name="Garces R."/>
            <person name="Martinez-Force E."/>
        </authorList>
    </citation>
    <scope>NUCLEOTIDE SEQUENCE</scope>
</reference>